<name>A0A2J8DBW0_VERDA</name>
<dbReference type="EMBL" id="MPSH01000011">
    <property type="protein sequence ID" value="PNH32642.1"/>
    <property type="molecule type" value="Genomic_DNA"/>
</dbReference>
<organism evidence="1 2">
    <name type="scientific">Verticillium dahliae</name>
    <name type="common">Verticillium wilt</name>
    <dbReference type="NCBI Taxonomy" id="27337"/>
    <lineage>
        <taxon>Eukaryota</taxon>
        <taxon>Fungi</taxon>
        <taxon>Dikarya</taxon>
        <taxon>Ascomycota</taxon>
        <taxon>Pezizomycotina</taxon>
        <taxon>Sordariomycetes</taxon>
        <taxon>Hypocreomycetidae</taxon>
        <taxon>Glomerellales</taxon>
        <taxon>Plectosphaerellaceae</taxon>
        <taxon>Verticillium</taxon>
    </lineage>
</organism>
<proteinExistence type="predicted"/>
<dbReference type="Proteomes" id="UP000236305">
    <property type="component" value="Unassembled WGS sequence"/>
</dbReference>
<sequence length="55" mass="5957">MHPPVGRAAAEYRSTLSAKVEPTCRPLSFSKASSPYFTVRPPKQAGAPPDLSLTW</sequence>
<protein>
    <submittedName>
        <fullName evidence="1">Uncharacterized protein</fullName>
    </submittedName>
</protein>
<accession>A0A2J8DBW0</accession>
<comment type="caution">
    <text evidence="1">The sequence shown here is derived from an EMBL/GenBank/DDBJ whole genome shotgun (WGS) entry which is preliminary data.</text>
</comment>
<reference evidence="1 2" key="1">
    <citation type="submission" date="2017-12" db="EMBL/GenBank/DDBJ databases">
        <title>Comparative genomics yields insights into virulence evolution of Verticillium dahliae.</title>
        <authorList>
            <person name="Fan R."/>
            <person name="Armitage A.D."/>
            <person name="Cascant-Lopez E."/>
            <person name="Sobczyk M."/>
            <person name="Cockerton H.M."/>
            <person name="Harrison R.J."/>
        </authorList>
    </citation>
    <scope>NUCLEOTIDE SEQUENCE [LARGE SCALE GENOMIC DNA]</scope>
    <source>
        <strain evidence="1 2">12008</strain>
    </source>
</reference>
<gene>
    <name evidence="1" type="ORF">BJF96_g3997</name>
</gene>
<dbReference type="AlphaFoldDB" id="A0A2J8DBW0"/>
<evidence type="ECO:0000313" key="2">
    <source>
        <dbReference type="Proteomes" id="UP000236305"/>
    </source>
</evidence>
<evidence type="ECO:0000313" key="1">
    <source>
        <dbReference type="EMBL" id="PNH32642.1"/>
    </source>
</evidence>